<organism evidence="1 2">
    <name type="scientific">Winogradskyella alexanderae</name>
    <dbReference type="NCBI Taxonomy" id="2877123"/>
    <lineage>
        <taxon>Bacteria</taxon>
        <taxon>Pseudomonadati</taxon>
        <taxon>Bacteroidota</taxon>
        <taxon>Flavobacteriia</taxon>
        <taxon>Flavobacteriales</taxon>
        <taxon>Flavobacteriaceae</taxon>
        <taxon>Winogradskyella</taxon>
    </lineage>
</organism>
<comment type="caution">
    <text evidence="1">The sequence shown here is derived from an EMBL/GenBank/DDBJ whole genome shotgun (WGS) entry which is preliminary data.</text>
</comment>
<reference evidence="2" key="1">
    <citation type="submission" date="2023-07" db="EMBL/GenBank/DDBJ databases">
        <authorList>
            <person name="Yue Y."/>
        </authorList>
    </citation>
    <scope>NUCLEOTIDE SEQUENCE [LARGE SCALE GENOMIC DNA]</scope>
    <source>
        <strain evidence="2">D23</strain>
    </source>
</reference>
<proteinExistence type="predicted"/>
<name>A0ABS7XVN9_9FLAO</name>
<sequence length="182" mass="21714">MKRLLLIILATYLTSCVPTRIAPRFKSEDYRIMQAKKFKRKLPRETSFIFKDPKKADEFYHYINTKYRLNHNNVGYNVPITIEGKTCYLTYNEASIDDKKMNLLGLVVDAKLEDEGFTPLFDNYIERKGHWYIILTVYDENVKNCLLKDHPLQESTIEYLRNLKKVYLNTHNYQELLFIKKS</sequence>
<gene>
    <name evidence="1" type="ORF">LBU54_12930</name>
</gene>
<keyword evidence="2" id="KW-1185">Reference proteome</keyword>
<protein>
    <recommendedName>
        <fullName evidence="3">Lipoprotein</fullName>
    </recommendedName>
</protein>
<accession>A0ABS7XVN9</accession>
<dbReference type="EMBL" id="JAIUJR010000009">
    <property type="protein sequence ID" value="MCA0133493.1"/>
    <property type="molecule type" value="Genomic_DNA"/>
</dbReference>
<evidence type="ECO:0000313" key="1">
    <source>
        <dbReference type="EMBL" id="MCA0133493.1"/>
    </source>
</evidence>
<dbReference type="Proteomes" id="UP001198901">
    <property type="component" value="Unassembled WGS sequence"/>
</dbReference>
<evidence type="ECO:0008006" key="3">
    <source>
        <dbReference type="Google" id="ProtNLM"/>
    </source>
</evidence>
<dbReference type="RefSeq" id="WP_224530535.1">
    <property type="nucleotide sequence ID" value="NZ_JAIUJR010000009.1"/>
</dbReference>
<evidence type="ECO:0000313" key="2">
    <source>
        <dbReference type="Proteomes" id="UP001198901"/>
    </source>
</evidence>